<evidence type="ECO:0000313" key="4">
    <source>
        <dbReference type="EMBL" id="MDJ1132987.1"/>
    </source>
</evidence>
<keyword evidence="5" id="KW-1185">Reference proteome</keyword>
<dbReference type="RefSeq" id="WP_274041535.1">
    <property type="nucleotide sequence ID" value="NZ_JANCPR020000011.1"/>
</dbReference>
<reference evidence="4 5" key="1">
    <citation type="submission" date="2023-05" db="EMBL/GenBank/DDBJ databases">
        <title>Streptantibioticus silvisoli sp. nov., acidotolerant actinomycetes 1 from pine litter.</title>
        <authorList>
            <person name="Swiecimska M."/>
            <person name="Golinska P."/>
            <person name="Sangal V."/>
            <person name="Wachnowicz B."/>
            <person name="Goodfellow M."/>
        </authorList>
    </citation>
    <scope>NUCLEOTIDE SEQUENCE [LARGE SCALE GENOMIC DNA]</scope>
    <source>
        <strain evidence="4 5">DSM 42109</strain>
    </source>
</reference>
<feature type="region of interest" description="Disordered" evidence="1">
    <location>
        <begin position="456"/>
        <end position="482"/>
    </location>
</feature>
<dbReference type="InterPro" id="IPR007887">
    <property type="entry name" value="MecA_N"/>
</dbReference>
<dbReference type="Proteomes" id="UP001214441">
    <property type="component" value="Unassembled WGS sequence"/>
</dbReference>
<dbReference type="SUPFAM" id="SSF56601">
    <property type="entry name" value="beta-lactamase/transpeptidase-like"/>
    <property type="match status" value="1"/>
</dbReference>
<evidence type="ECO:0000256" key="1">
    <source>
        <dbReference type="SAM" id="MobiDB-lite"/>
    </source>
</evidence>
<gene>
    <name evidence="4" type="ORF">NMN56_013660</name>
</gene>
<dbReference type="Pfam" id="PF00905">
    <property type="entry name" value="Transpeptidase"/>
    <property type="match status" value="1"/>
</dbReference>
<evidence type="ECO:0000259" key="2">
    <source>
        <dbReference type="Pfam" id="PF00905"/>
    </source>
</evidence>
<feature type="domain" description="Penicillin-binding protein transpeptidase" evidence="2">
    <location>
        <begin position="250"/>
        <end position="523"/>
    </location>
</feature>
<dbReference type="InterPro" id="IPR050515">
    <property type="entry name" value="Beta-lactam/transpept"/>
</dbReference>
<comment type="caution">
    <text evidence="4">The sequence shown here is derived from an EMBL/GenBank/DDBJ whole genome shotgun (WGS) entry which is preliminary data.</text>
</comment>
<proteinExistence type="predicted"/>
<dbReference type="Gene3D" id="3.40.710.10">
    <property type="entry name" value="DD-peptidase/beta-lactamase superfamily"/>
    <property type="match status" value="1"/>
</dbReference>
<dbReference type="PANTHER" id="PTHR30627">
    <property type="entry name" value="PEPTIDOGLYCAN D,D-TRANSPEPTIDASE"/>
    <property type="match status" value="1"/>
</dbReference>
<name>A0ABT6ZVY1_9ACTN</name>
<dbReference type="PANTHER" id="PTHR30627:SF24">
    <property type="entry name" value="PENICILLIN-BINDING PROTEIN 4B"/>
    <property type="match status" value="1"/>
</dbReference>
<organism evidence="4 5">
    <name type="scientific">Streptomyces iconiensis</name>
    <dbReference type="NCBI Taxonomy" id="1384038"/>
    <lineage>
        <taxon>Bacteria</taxon>
        <taxon>Bacillati</taxon>
        <taxon>Actinomycetota</taxon>
        <taxon>Actinomycetes</taxon>
        <taxon>Kitasatosporales</taxon>
        <taxon>Streptomycetaceae</taxon>
        <taxon>Streptomyces</taxon>
    </lineage>
</organism>
<evidence type="ECO:0000259" key="3">
    <source>
        <dbReference type="Pfam" id="PF05223"/>
    </source>
</evidence>
<dbReference type="InterPro" id="IPR012338">
    <property type="entry name" value="Beta-lactam/transpept-like"/>
</dbReference>
<dbReference type="InterPro" id="IPR001460">
    <property type="entry name" value="PCN-bd_Tpept"/>
</dbReference>
<sequence>MFGLLAGVLLLAGGGFAGYWLLSDDAEDPQVTAAQERLRPFLLAWQKDRAERAGTYTDSPSEAESLIDSVMTNLKPSSTKITAGSGELKDKGEVRVPFTVAMRIPGVGAYDWKSEARVLKRSGKWTVAFTTPMIHPEMRPGQTLALSGGGDRAKILDRKGDELRAASLTGVVDGKSGKGVSGLEARYDDRLAGGKGPRKAVVVADRGTGKAAKTLSSAKRAKGRPVKTTIDPRVQQAAADALSGVKKKAAVVAVDPRNGHILAAANKPGGANRALTGRYAPGSTFKVVTTAALLDKGLRPSDPAPCPKYEHVNGQRFENQDTFTLPKGSTFREAFAQSCNTFFVGARDKLSNSSLRETSQAFGIGGKWDVGTSTYDGSVPVNESDNDKAASVIGQGRVQASPLVMASLAATVKNGTFQQPVLVPDAVREKYRAPKNLDPKVVADLRTLMRATVTSGSGKALKGLPGEPHAKTGTAEFGTEKPPRTHAWMIGYQGGSPDLAWAVLLEDGGSGGSDAGPVAAKFLKGLG</sequence>
<accession>A0ABT6ZVY1</accession>
<evidence type="ECO:0000313" key="5">
    <source>
        <dbReference type="Proteomes" id="UP001214441"/>
    </source>
</evidence>
<protein>
    <submittedName>
        <fullName evidence="4">Penicillin-binding transpeptidase domain-containing protein</fullName>
    </submittedName>
</protein>
<dbReference type="Pfam" id="PF05223">
    <property type="entry name" value="MecA_N"/>
    <property type="match status" value="1"/>
</dbReference>
<feature type="domain" description="NTF2-like N-terminal transpeptidase" evidence="3">
    <location>
        <begin position="34"/>
        <end position="142"/>
    </location>
</feature>
<dbReference type="EMBL" id="JANCPR020000011">
    <property type="protein sequence ID" value="MDJ1132987.1"/>
    <property type="molecule type" value="Genomic_DNA"/>
</dbReference>